<feature type="transmembrane region" description="Helical" evidence="8">
    <location>
        <begin position="70"/>
        <end position="90"/>
    </location>
</feature>
<reference evidence="10" key="1">
    <citation type="submission" date="2022-11" db="EMBL/GenBank/DDBJ databases">
        <title>Biodiversity and phylogenetic relationships of bacteria.</title>
        <authorList>
            <person name="Machado R.A.R."/>
            <person name="Bhat A."/>
            <person name="Loulou A."/>
            <person name="Kallel S."/>
        </authorList>
    </citation>
    <scope>NUCLEOTIDE SEQUENCE</scope>
    <source>
        <strain evidence="10">K-TC2</strain>
    </source>
</reference>
<comment type="caution">
    <text evidence="10">The sequence shown here is derived from an EMBL/GenBank/DDBJ whole genome shotgun (WGS) entry which is preliminary data.</text>
</comment>
<sequence length="559" mass="58629">MTETFGPLSPALVLIAAGLILPLLKEPLRNALFLLAPAIALALVWMLPLGPGLVVDWLGLHLVPIAADGFSRIFGTAFGIAALAGALYGVTQPSATEKAAALVYAGAAQGIAFSGDLLTLFVFWEILAIGSTLVIWSNGNARAGLRYALIHVLGGVLLFAGIAAEIAGSGSLSLQAMRADSVGRWLMLAGILVNAGALPLSAWVADAYPKASWSGAVFLSAFTTKAAVLVLIRLFPGEPALLWIGLAMAVYGLVYALLENDIRKLLSYSIVGQVGFMVVAVGIGSPLALAAAALHALAHILYKSLLMMAAGSILRATGETRLTGLGGLARAMPETAAAMLVGGLSLAAMPLTAGFVSKSAIMAALAADQAGFYWFALTAVSAGSFLYIGLKLPFFALSGPERARVEIQPTRSMRAAMGALCLLLVASGCFPGWLETLAPEIAGVPILTADHILFQLQMLVGASCIFAFLLPLLRPSLGFTLDVDWLWRELPHRAAPRWRRVRGLFDKAGADFRAEARRSWGSFSQRSILRLGAAGNWPTGKIAFWATALLAIYVLIAAL</sequence>
<dbReference type="Pfam" id="PF00361">
    <property type="entry name" value="Proton_antipo_M"/>
    <property type="match status" value="1"/>
</dbReference>
<evidence type="ECO:0000313" key="11">
    <source>
        <dbReference type="Proteomes" id="UP001144805"/>
    </source>
</evidence>
<keyword evidence="6 8" id="KW-0472">Membrane</keyword>
<dbReference type="EMBL" id="JAPKNK010000015">
    <property type="protein sequence ID" value="MCX5572169.1"/>
    <property type="molecule type" value="Genomic_DNA"/>
</dbReference>
<keyword evidence="2" id="KW-1003">Cell membrane</keyword>
<name>A0A9X3E5D9_9HYPH</name>
<evidence type="ECO:0000256" key="8">
    <source>
        <dbReference type="SAM" id="Phobius"/>
    </source>
</evidence>
<dbReference type="RefSeq" id="WP_266341131.1">
    <property type="nucleotide sequence ID" value="NZ_JAPKNK010000015.1"/>
</dbReference>
<dbReference type="AlphaFoldDB" id="A0A9X3E5D9"/>
<organism evidence="10 11">
    <name type="scientific">Kaistia nematophila</name>
    <dbReference type="NCBI Taxonomy" id="2994654"/>
    <lineage>
        <taxon>Bacteria</taxon>
        <taxon>Pseudomonadati</taxon>
        <taxon>Pseudomonadota</taxon>
        <taxon>Alphaproteobacteria</taxon>
        <taxon>Hyphomicrobiales</taxon>
        <taxon>Kaistiaceae</taxon>
        <taxon>Kaistia</taxon>
    </lineage>
</organism>
<dbReference type="PANTHER" id="PTHR42682:SF4">
    <property type="entry name" value="NADH-UBIQUINONE_PLASTOQUINONE"/>
    <property type="match status" value="1"/>
</dbReference>
<evidence type="ECO:0000256" key="5">
    <source>
        <dbReference type="ARBA" id="ARBA00023002"/>
    </source>
</evidence>
<evidence type="ECO:0000259" key="9">
    <source>
        <dbReference type="Pfam" id="PF00361"/>
    </source>
</evidence>
<dbReference type="Proteomes" id="UP001144805">
    <property type="component" value="Unassembled WGS sequence"/>
</dbReference>
<feature type="transmembrane region" description="Helical" evidence="8">
    <location>
        <begin position="31"/>
        <end position="50"/>
    </location>
</feature>
<feature type="transmembrane region" description="Helical" evidence="8">
    <location>
        <begin position="340"/>
        <end position="366"/>
    </location>
</feature>
<feature type="transmembrane region" description="Helical" evidence="8">
    <location>
        <begin position="270"/>
        <end position="298"/>
    </location>
</feature>
<dbReference type="InterPro" id="IPR001750">
    <property type="entry name" value="ND/Mrp_TM"/>
</dbReference>
<comment type="subcellular location">
    <subcellularLocation>
        <location evidence="1">Cell membrane</location>
        <topology evidence="1">Multi-pass membrane protein</topology>
    </subcellularLocation>
    <subcellularLocation>
        <location evidence="7">Membrane</location>
        <topology evidence="7">Multi-pass membrane protein</topology>
    </subcellularLocation>
</comment>
<feature type="domain" description="NADH:quinone oxidoreductase/Mrp antiporter transmembrane" evidence="9">
    <location>
        <begin position="114"/>
        <end position="377"/>
    </location>
</feature>
<feature type="transmembrane region" description="Helical" evidence="8">
    <location>
        <begin position="542"/>
        <end position="558"/>
    </location>
</feature>
<evidence type="ECO:0000256" key="1">
    <source>
        <dbReference type="ARBA" id="ARBA00004651"/>
    </source>
</evidence>
<dbReference type="PANTHER" id="PTHR42682">
    <property type="entry name" value="HYDROGENASE-4 COMPONENT F"/>
    <property type="match status" value="1"/>
</dbReference>
<keyword evidence="5" id="KW-0560">Oxidoreductase</keyword>
<feature type="transmembrane region" description="Helical" evidence="8">
    <location>
        <begin position="415"/>
        <end position="434"/>
    </location>
</feature>
<gene>
    <name evidence="10" type="ORF">OSH07_23410</name>
</gene>
<feature type="transmembrane region" description="Helical" evidence="8">
    <location>
        <begin position="239"/>
        <end position="258"/>
    </location>
</feature>
<evidence type="ECO:0000313" key="10">
    <source>
        <dbReference type="EMBL" id="MCX5572169.1"/>
    </source>
</evidence>
<keyword evidence="4 8" id="KW-1133">Transmembrane helix</keyword>
<accession>A0A9X3E5D9</accession>
<feature type="transmembrane region" description="Helical" evidence="8">
    <location>
        <begin position="454"/>
        <end position="473"/>
    </location>
</feature>
<feature type="transmembrane region" description="Helical" evidence="8">
    <location>
        <begin position="185"/>
        <end position="205"/>
    </location>
</feature>
<dbReference type="GO" id="GO:0016491">
    <property type="term" value="F:oxidoreductase activity"/>
    <property type="evidence" value="ECO:0007669"/>
    <property type="project" value="UniProtKB-KW"/>
</dbReference>
<evidence type="ECO:0000256" key="7">
    <source>
        <dbReference type="RuleBase" id="RU000320"/>
    </source>
</evidence>
<proteinExistence type="predicted"/>
<dbReference type="GO" id="GO:0005886">
    <property type="term" value="C:plasma membrane"/>
    <property type="evidence" value="ECO:0007669"/>
    <property type="project" value="UniProtKB-SubCell"/>
</dbReference>
<feature type="transmembrane region" description="Helical" evidence="8">
    <location>
        <begin position="144"/>
        <end position="164"/>
    </location>
</feature>
<evidence type="ECO:0000256" key="6">
    <source>
        <dbReference type="ARBA" id="ARBA00023136"/>
    </source>
</evidence>
<evidence type="ECO:0000256" key="2">
    <source>
        <dbReference type="ARBA" id="ARBA00022475"/>
    </source>
</evidence>
<keyword evidence="11" id="KW-1185">Reference proteome</keyword>
<dbReference type="InterPro" id="IPR052175">
    <property type="entry name" value="ComplexI-like_HydComp"/>
</dbReference>
<protein>
    <submittedName>
        <fullName evidence="10">Proton-conducting transporter membrane subunit</fullName>
    </submittedName>
</protein>
<feature type="transmembrane region" description="Helical" evidence="8">
    <location>
        <begin position="372"/>
        <end position="394"/>
    </location>
</feature>
<evidence type="ECO:0000256" key="4">
    <source>
        <dbReference type="ARBA" id="ARBA00022989"/>
    </source>
</evidence>
<keyword evidence="3 7" id="KW-0812">Transmembrane</keyword>
<feature type="transmembrane region" description="Helical" evidence="8">
    <location>
        <begin position="6"/>
        <end position="24"/>
    </location>
</feature>
<evidence type="ECO:0000256" key="3">
    <source>
        <dbReference type="ARBA" id="ARBA00022692"/>
    </source>
</evidence>
<feature type="transmembrane region" description="Helical" evidence="8">
    <location>
        <begin position="102"/>
        <end position="124"/>
    </location>
</feature>